<dbReference type="Pfam" id="PF13279">
    <property type="entry name" value="4HBT_2"/>
    <property type="match status" value="1"/>
</dbReference>
<proteinExistence type="inferred from homology"/>
<gene>
    <name evidence="3" type="ORF">FRX97_00830</name>
</gene>
<dbReference type="CDD" id="cd00586">
    <property type="entry name" value="4HBT"/>
    <property type="match status" value="1"/>
</dbReference>
<dbReference type="InterPro" id="IPR029069">
    <property type="entry name" value="HotDog_dom_sf"/>
</dbReference>
<reference evidence="3 4" key="1">
    <citation type="submission" date="2019-08" db="EMBL/GenBank/DDBJ databases">
        <title>Genome of Luteibaculum oceani JCM 18817.</title>
        <authorList>
            <person name="Bowman J.P."/>
        </authorList>
    </citation>
    <scope>NUCLEOTIDE SEQUENCE [LARGE SCALE GENOMIC DNA]</scope>
    <source>
        <strain evidence="3 4">JCM 18817</strain>
    </source>
</reference>
<protein>
    <submittedName>
        <fullName evidence="3">Acyl-CoA thioesterase</fullName>
    </submittedName>
</protein>
<dbReference type="Proteomes" id="UP000321168">
    <property type="component" value="Unassembled WGS sequence"/>
</dbReference>
<dbReference type="Gene3D" id="3.10.129.10">
    <property type="entry name" value="Hotdog Thioesterase"/>
    <property type="match status" value="1"/>
</dbReference>
<keyword evidence="2" id="KW-0378">Hydrolase</keyword>
<evidence type="ECO:0000256" key="2">
    <source>
        <dbReference type="ARBA" id="ARBA00022801"/>
    </source>
</evidence>
<accession>A0A5C6VPL5</accession>
<evidence type="ECO:0000313" key="4">
    <source>
        <dbReference type="Proteomes" id="UP000321168"/>
    </source>
</evidence>
<dbReference type="InterPro" id="IPR050563">
    <property type="entry name" value="4-hydroxybenzoyl-CoA_TE"/>
</dbReference>
<dbReference type="RefSeq" id="WP_147012399.1">
    <property type="nucleotide sequence ID" value="NZ_VORB01000001.1"/>
</dbReference>
<sequence>MRLKLNLPETLPFSTQLKVRVGDLNYGDHLANDRLLGLLHQARLDLIPQLGANSEIDFFGTSLIMGDVAINFKSEAFLNELLTVEMAIADITRVSFDILYRVTCENRLVAEAKTGMVCFNYQEKKVVSVPTELHEKIS</sequence>
<comment type="similarity">
    <text evidence="1">Belongs to the 4-hydroxybenzoyl-CoA thioesterase family.</text>
</comment>
<name>A0A5C6VPL5_9FLAO</name>
<dbReference type="PANTHER" id="PTHR31793:SF27">
    <property type="entry name" value="NOVEL THIOESTERASE SUPERFAMILY DOMAIN AND SAPOSIN A-TYPE DOMAIN CONTAINING PROTEIN (0610012H03RIK)"/>
    <property type="match status" value="1"/>
</dbReference>
<evidence type="ECO:0000313" key="3">
    <source>
        <dbReference type="EMBL" id="TXC85198.1"/>
    </source>
</evidence>
<keyword evidence="4" id="KW-1185">Reference proteome</keyword>
<comment type="caution">
    <text evidence="3">The sequence shown here is derived from an EMBL/GenBank/DDBJ whole genome shotgun (WGS) entry which is preliminary data.</text>
</comment>
<organism evidence="3 4">
    <name type="scientific">Luteibaculum oceani</name>
    <dbReference type="NCBI Taxonomy" id="1294296"/>
    <lineage>
        <taxon>Bacteria</taxon>
        <taxon>Pseudomonadati</taxon>
        <taxon>Bacteroidota</taxon>
        <taxon>Flavobacteriia</taxon>
        <taxon>Flavobacteriales</taxon>
        <taxon>Luteibaculaceae</taxon>
        <taxon>Luteibaculum</taxon>
    </lineage>
</organism>
<dbReference type="EMBL" id="VORB01000001">
    <property type="protein sequence ID" value="TXC85198.1"/>
    <property type="molecule type" value="Genomic_DNA"/>
</dbReference>
<dbReference type="AlphaFoldDB" id="A0A5C6VPL5"/>
<evidence type="ECO:0000256" key="1">
    <source>
        <dbReference type="ARBA" id="ARBA00005953"/>
    </source>
</evidence>
<dbReference type="PANTHER" id="PTHR31793">
    <property type="entry name" value="4-HYDROXYBENZOYL-COA THIOESTERASE FAMILY MEMBER"/>
    <property type="match status" value="1"/>
</dbReference>
<dbReference type="SUPFAM" id="SSF54637">
    <property type="entry name" value="Thioesterase/thiol ester dehydrase-isomerase"/>
    <property type="match status" value="1"/>
</dbReference>
<dbReference type="GO" id="GO:0047617">
    <property type="term" value="F:fatty acyl-CoA hydrolase activity"/>
    <property type="evidence" value="ECO:0007669"/>
    <property type="project" value="TreeGrafter"/>
</dbReference>
<dbReference type="OrthoDB" id="333038at2"/>